<dbReference type="EMBL" id="JAHMUF010000008">
    <property type="protein sequence ID" value="KAG7194180.1"/>
    <property type="molecule type" value="Genomic_DNA"/>
</dbReference>
<dbReference type="Pfam" id="PF01243">
    <property type="entry name" value="PNPOx_N"/>
    <property type="match status" value="1"/>
</dbReference>
<dbReference type="Gene3D" id="2.30.110.10">
    <property type="entry name" value="Electron Transport, Fmn-binding Protein, Chain A"/>
    <property type="match status" value="1"/>
</dbReference>
<dbReference type="Proteomes" id="UP000790833">
    <property type="component" value="Unassembled WGS sequence"/>
</dbReference>
<accession>A0A9P7VAF7</accession>
<dbReference type="GO" id="GO:0005634">
    <property type="term" value="C:nucleus"/>
    <property type="evidence" value="ECO:0007669"/>
    <property type="project" value="TreeGrafter"/>
</dbReference>
<dbReference type="SUPFAM" id="SSF50475">
    <property type="entry name" value="FMN-binding split barrel"/>
    <property type="match status" value="1"/>
</dbReference>
<evidence type="ECO:0000313" key="2">
    <source>
        <dbReference type="EMBL" id="KAG7194180.1"/>
    </source>
</evidence>
<gene>
    <name evidence="2" type="ORF">KQ657_004889</name>
</gene>
<dbReference type="InterPro" id="IPR052841">
    <property type="entry name" value="PMP_oxidase-like"/>
</dbReference>
<dbReference type="AlphaFoldDB" id="A0A9P7VAF7"/>
<reference evidence="2" key="1">
    <citation type="submission" date="2021-03" db="EMBL/GenBank/DDBJ databases">
        <authorList>
            <person name="Palmer J.M."/>
        </authorList>
    </citation>
    <scope>NUCLEOTIDE SEQUENCE</scope>
    <source>
        <strain evidence="2">ARV_011</strain>
    </source>
</reference>
<evidence type="ECO:0000313" key="3">
    <source>
        <dbReference type="Proteomes" id="UP000790833"/>
    </source>
</evidence>
<dbReference type="PANTHER" id="PTHR28040">
    <property type="entry name" value="PYRIDOXAMINE 5'-PHOSPHATE OXIDASE YLR456W HOMOLOG-RELATED"/>
    <property type="match status" value="1"/>
</dbReference>
<comment type="caution">
    <text evidence="2">The sequence shown here is derived from an EMBL/GenBank/DDBJ whole genome shotgun (WGS) entry which is preliminary data.</text>
</comment>
<dbReference type="GeneID" id="66118263"/>
<proteinExistence type="predicted"/>
<sequence>MQLPDSVTSLLKSKRFLHLATCNDNVPHLSLMNYTYYKKTDNEHYIIMSTPKNTDKYNNMLANPQVSVLVHDWLATNNKASGESDAEDLKGRRNLLYDFLVNLNQSEISRVSVMINGKCQLLDKTENKDTYEFYKSLHRNNKKFDEVQVKNYIEDDEDNALVVIAITLCKVTDTNNNVETY</sequence>
<feature type="domain" description="Pyridoxamine 5'-phosphate oxidase N-terminal" evidence="1">
    <location>
        <begin position="4"/>
        <end position="131"/>
    </location>
</feature>
<dbReference type="GO" id="GO:0005737">
    <property type="term" value="C:cytoplasm"/>
    <property type="evidence" value="ECO:0007669"/>
    <property type="project" value="TreeGrafter"/>
</dbReference>
<dbReference type="RefSeq" id="XP_043049727.1">
    <property type="nucleotide sequence ID" value="XM_043195554.1"/>
</dbReference>
<organism evidence="2 3">
    <name type="scientific">Scheffersomyces spartinae</name>
    <dbReference type="NCBI Taxonomy" id="45513"/>
    <lineage>
        <taxon>Eukaryota</taxon>
        <taxon>Fungi</taxon>
        <taxon>Dikarya</taxon>
        <taxon>Ascomycota</taxon>
        <taxon>Saccharomycotina</taxon>
        <taxon>Pichiomycetes</taxon>
        <taxon>Debaryomycetaceae</taxon>
        <taxon>Scheffersomyces</taxon>
    </lineage>
</organism>
<dbReference type="OrthoDB" id="5300823at2759"/>
<protein>
    <recommendedName>
        <fullName evidence="1">Pyridoxamine 5'-phosphate oxidase N-terminal domain-containing protein</fullName>
    </recommendedName>
</protein>
<dbReference type="InterPro" id="IPR012349">
    <property type="entry name" value="Split_barrel_FMN-bd"/>
</dbReference>
<dbReference type="PANTHER" id="PTHR28040:SF1">
    <property type="entry name" value="PYRIDOXAMINE 5'-PHOSPHATE OXIDASE YLR456W HOMOLOG-RELATED"/>
    <property type="match status" value="1"/>
</dbReference>
<evidence type="ECO:0000259" key="1">
    <source>
        <dbReference type="Pfam" id="PF01243"/>
    </source>
</evidence>
<name>A0A9P7VAF7_9ASCO</name>
<dbReference type="InterPro" id="IPR011576">
    <property type="entry name" value="Pyridox_Oxase_N"/>
</dbReference>
<keyword evidence="3" id="KW-1185">Reference proteome</keyword>